<accession>A0A1U9KDL8</accession>
<dbReference type="Proteomes" id="UP000188937">
    <property type="component" value="Chromosome"/>
</dbReference>
<name>A0A1U9KDL8_ACEAC</name>
<evidence type="ECO:0000313" key="2">
    <source>
        <dbReference type="EMBL" id="AQS83903.1"/>
    </source>
</evidence>
<evidence type="ECO:0000256" key="1">
    <source>
        <dbReference type="SAM" id="Phobius"/>
    </source>
</evidence>
<dbReference type="KEGG" id="aace:A0U92_02985"/>
<dbReference type="EMBL" id="CP014692">
    <property type="protein sequence ID" value="AQS83903.1"/>
    <property type="molecule type" value="Genomic_DNA"/>
</dbReference>
<evidence type="ECO:0000313" key="3">
    <source>
        <dbReference type="Proteomes" id="UP000188937"/>
    </source>
</evidence>
<dbReference type="AlphaFoldDB" id="A0A1U9KDL8"/>
<keyword evidence="1" id="KW-0472">Membrane</keyword>
<keyword evidence="1" id="KW-1133">Transmembrane helix</keyword>
<organism evidence="2 3">
    <name type="scientific">Acetobacter aceti</name>
    <dbReference type="NCBI Taxonomy" id="435"/>
    <lineage>
        <taxon>Bacteria</taxon>
        <taxon>Pseudomonadati</taxon>
        <taxon>Pseudomonadota</taxon>
        <taxon>Alphaproteobacteria</taxon>
        <taxon>Acetobacterales</taxon>
        <taxon>Acetobacteraceae</taxon>
        <taxon>Acetobacter</taxon>
        <taxon>Acetobacter subgen. Acetobacter</taxon>
    </lineage>
</organism>
<feature type="transmembrane region" description="Helical" evidence="1">
    <location>
        <begin position="29"/>
        <end position="54"/>
    </location>
</feature>
<dbReference type="OrthoDB" id="7274658at2"/>
<protein>
    <submittedName>
        <fullName evidence="2">Uncharacterized protein</fullName>
    </submittedName>
</protein>
<proteinExistence type="predicted"/>
<keyword evidence="1" id="KW-0812">Transmembrane</keyword>
<sequence length="135" mass="15245">MHFFDVGKSAAQAEVQLLQQKAMRIGRQVALLLVAALLGFFSLITGHALLWAIFRYEFGFGPVLSPALVFFTDVFLALVFAFFGRRSYLYPAEVEAHLNRDRRLNELRQSLNLLSLATVFAGPLGRFIGAKLRRR</sequence>
<feature type="transmembrane region" description="Helical" evidence="1">
    <location>
        <begin position="60"/>
        <end position="83"/>
    </location>
</feature>
<reference evidence="2 3" key="1">
    <citation type="submission" date="2016-03" db="EMBL/GenBank/DDBJ databases">
        <title>Acetic acid bacteria sequencing.</title>
        <authorList>
            <person name="Brandt J."/>
            <person name="Jakob F."/>
            <person name="Vogel R.F."/>
        </authorList>
    </citation>
    <scope>NUCLEOTIDE SEQUENCE [LARGE SCALE GENOMIC DNA]</scope>
    <source>
        <strain evidence="2 3">TMW2.1153</strain>
    </source>
</reference>
<dbReference type="RefSeq" id="WP_077811942.1">
    <property type="nucleotide sequence ID" value="NZ_CP014692.1"/>
</dbReference>
<gene>
    <name evidence="2" type="ORF">A0U92_02985</name>
</gene>
<keyword evidence="3" id="KW-1185">Reference proteome</keyword>